<sequence length="287" mass="32986">MKNIDFRLIKTNGISLHIAVAGPEEGPLVILLHGFPEFWYGWRKQISTLAEAGYRVIVPDQRGYNLSEKPTDVEEYTIDKLRDDVMGLIEFFGREKATIIGHDWGALVAWHLASTRSTYVDKVIPINVPHPAIFMRNVIKHPTQMFRSSYILFFQTPKIPEKLLSANHYQAMKNMMRISSNTGAFTHEDLQQYEAAWSKRNALTSMLNWYRAIRAGTMGQISNDPVTVPVRMIWGRKDHFLLLMLAKESMKLCKDGKLTMVQEATHWIHHEQPDVLNKLILNALNEA</sequence>
<comment type="caution">
    <text evidence="3">The sequence shown here is derived from an EMBL/GenBank/DDBJ whole genome shotgun (WGS) entry which is preliminary data.</text>
</comment>
<reference evidence="3" key="1">
    <citation type="submission" date="2024-05" db="EMBL/GenBank/DDBJ databases">
        <title>Alkalihalobacillus sp. strain MEB203 novel alkaliphilic bacterium from Lonar Lake, India.</title>
        <authorList>
            <person name="Joshi A."/>
            <person name="Thite S."/>
            <person name="Mengade P."/>
        </authorList>
    </citation>
    <scope>NUCLEOTIDE SEQUENCE</scope>
    <source>
        <strain evidence="3">MEB 203</strain>
    </source>
</reference>
<dbReference type="Proteomes" id="UP001148125">
    <property type="component" value="Unassembled WGS sequence"/>
</dbReference>
<organism evidence="3 4">
    <name type="scientific">Alkalihalobacterium chitinilyticum</name>
    <dbReference type="NCBI Taxonomy" id="2980103"/>
    <lineage>
        <taxon>Bacteria</taxon>
        <taxon>Bacillati</taxon>
        <taxon>Bacillota</taxon>
        <taxon>Bacilli</taxon>
        <taxon>Bacillales</taxon>
        <taxon>Bacillaceae</taxon>
        <taxon>Alkalihalobacterium</taxon>
    </lineage>
</organism>
<evidence type="ECO:0000259" key="2">
    <source>
        <dbReference type="Pfam" id="PF00561"/>
    </source>
</evidence>
<dbReference type="GO" id="GO:0016787">
    <property type="term" value="F:hydrolase activity"/>
    <property type="evidence" value="ECO:0007669"/>
    <property type="project" value="UniProtKB-KW"/>
</dbReference>
<evidence type="ECO:0000256" key="1">
    <source>
        <dbReference type="ARBA" id="ARBA00022801"/>
    </source>
</evidence>
<dbReference type="PRINTS" id="PR00111">
    <property type="entry name" value="ABHYDROLASE"/>
</dbReference>
<dbReference type="SUPFAM" id="SSF53474">
    <property type="entry name" value="alpha/beta-Hydrolases"/>
    <property type="match status" value="1"/>
</dbReference>
<accession>A0ABT5VL25</accession>
<keyword evidence="4" id="KW-1185">Reference proteome</keyword>
<dbReference type="PRINTS" id="PR00412">
    <property type="entry name" value="EPOXHYDRLASE"/>
</dbReference>
<feature type="domain" description="AB hydrolase-1" evidence="2">
    <location>
        <begin position="27"/>
        <end position="272"/>
    </location>
</feature>
<dbReference type="EMBL" id="JAOTPO010000027">
    <property type="protein sequence ID" value="MDE5416148.1"/>
    <property type="molecule type" value="Genomic_DNA"/>
</dbReference>
<dbReference type="RefSeq" id="WP_275120735.1">
    <property type="nucleotide sequence ID" value="NZ_JAOTPO010000027.1"/>
</dbReference>
<dbReference type="PANTHER" id="PTHR43329">
    <property type="entry name" value="EPOXIDE HYDROLASE"/>
    <property type="match status" value="1"/>
</dbReference>
<dbReference type="Pfam" id="PF00561">
    <property type="entry name" value="Abhydrolase_1"/>
    <property type="match status" value="1"/>
</dbReference>
<evidence type="ECO:0000313" key="3">
    <source>
        <dbReference type="EMBL" id="MDE5416148.1"/>
    </source>
</evidence>
<dbReference type="InterPro" id="IPR000639">
    <property type="entry name" value="Epox_hydrolase-like"/>
</dbReference>
<gene>
    <name evidence="3" type="ORF">N7Z68_22855</name>
</gene>
<name>A0ABT5VL25_9BACI</name>
<keyword evidence="1 3" id="KW-0378">Hydrolase</keyword>
<protein>
    <submittedName>
        <fullName evidence="3">Alpha/beta hydrolase</fullName>
    </submittedName>
</protein>
<dbReference type="InterPro" id="IPR000073">
    <property type="entry name" value="AB_hydrolase_1"/>
</dbReference>
<proteinExistence type="predicted"/>
<dbReference type="Gene3D" id="3.40.50.1820">
    <property type="entry name" value="alpha/beta hydrolase"/>
    <property type="match status" value="1"/>
</dbReference>
<dbReference type="InterPro" id="IPR029058">
    <property type="entry name" value="AB_hydrolase_fold"/>
</dbReference>
<evidence type="ECO:0000313" key="4">
    <source>
        <dbReference type="Proteomes" id="UP001148125"/>
    </source>
</evidence>